<keyword evidence="2" id="KW-0812">Transmembrane</keyword>
<evidence type="ECO:0000256" key="1">
    <source>
        <dbReference type="ARBA" id="ARBA00004479"/>
    </source>
</evidence>
<dbReference type="WBParaSite" id="MCU_008832-RA">
    <property type="protein sequence ID" value="MCU_008832-RA"/>
    <property type="gene ID" value="MCU_008832"/>
</dbReference>
<dbReference type="PANTHER" id="PTHR13055">
    <property type="entry name" value="TUMOR ENDOTHELIAL MARKER 7 RELATED"/>
    <property type="match status" value="1"/>
</dbReference>
<evidence type="ECO:0000313" key="5">
    <source>
        <dbReference type="WBParaSite" id="MCU_008832-RA"/>
    </source>
</evidence>
<keyword evidence="3" id="KW-0732">Signal</keyword>
<keyword evidence="4" id="KW-0472">Membrane</keyword>
<organism evidence="5">
    <name type="scientific">Mesocestoides corti</name>
    <name type="common">Flatworm</name>
    <dbReference type="NCBI Taxonomy" id="53468"/>
    <lineage>
        <taxon>Eukaryota</taxon>
        <taxon>Metazoa</taxon>
        <taxon>Spiralia</taxon>
        <taxon>Lophotrochozoa</taxon>
        <taxon>Platyhelminthes</taxon>
        <taxon>Cestoda</taxon>
        <taxon>Eucestoda</taxon>
        <taxon>Cyclophyllidea</taxon>
        <taxon>Mesocestoididae</taxon>
        <taxon>Mesocestoides</taxon>
    </lineage>
</organism>
<protein>
    <submittedName>
        <fullName evidence="5">Pep_M12B_propep domain-containing protein</fullName>
    </submittedName>
</protein>
<dbReference type="GO" id="GO:0016020">
    <property type="term" value="C:membrane"/>
    <property type="evidence" value="ECO:0007669"/>
    <property type="project" value="UniProtKB-SubCell"/>
</dbReference>
<dbReference type="InterPro" id="IPR031152">
    <property type="entry name" value="PLXDC"/>
</dbReference>
<comment type="subcellular location">
    <subcellularLocation>
        <location evidence="1">Membrane</location>
        <topology evidence="1">Single-pass type I membrane protein</topology>
    </subcellularLocation>
</comment>
<sequence length="140" mass="15555">GPFSFSVTLFQNGSIIFAYDTIPRFKVVDGLLQDCYSKNAAQAGSCNQSTDIGAMNTRNRRGISKSRRDVVVGLSDAYLRDYKGENRKHIVEYTTINIPLQLVQPRTIIVLTPLPRPAELAYVKQVSQNATRVSPVPTTH</sequence>
<accession>A0A5K3FJV8</accession>
<proteinExistence type="predicted"/>
<reference evidence="5" key="1">
    <citation type="submission" date="2019-11" db="UniProtKB">
        <authorList>
            <consortium name="WormBaseParasite"/>
        </authorList>
    </citation>
    <scope>IDENTIFICATION</scope>
</reference>
<evidence type="ECO:0000256" key="3">
    <source>
        <dbReference type="ARBA" id="ARBA00022729"/>
    </source>
</evidence>
<evidence type="ECO:0000256" key="2">
    <source>
        <dbReference type="ARBA" id="ARBA00022692"/>
    </source>
</evidence>
<dbReference type="PANTHER" id="PTHR13055:SF12">
    <property type="entry name" value="LD40707P"/>
    <property type="match status" value="1"/>
</dbReference>
<name>A0A5K3FJV8_MESCO</name>
<dbReference type="AlphaFoldDB" id="A0A5K3FJV8"/>
<keyword evidence="4" id="KW-1133">Transmembrane helix</keyword>
<evidence type="ECO:0000256" key="4">
    <source>
        <dbReference type="ARBA" id="ARBA00022989"/>
    </source>
</evidence>